<reference evidence="2" key="1">
    <citation type="journal article" date="2019" name="Int. J. Syst. Evol. Microbiol.">
        <title>The Global Catalogue of Microorganisms (GCM) 10K type strain sequencing project: providing services to taxonomists for standard genome sequencing and annotation.</title>
        <authorList>
            <consortium name="The Broad Institute Genomics Platform"/>
            <consortium name="The Broad Institute Genome Sequencing Center for Infectious Disease"/>
            <person name="Wu L."/>
            <person name="Ma J."/>
        </authorList>
    </citation>
    <scope>NUCLEOTIDE SEQUENCE [LARGE SCALE GENOMIC DNA]</scope>
    <source>
        <strain evidence="2">CCM 7043</strain>
    </source>
</reference>
<gene>
    <name evidence="1" type="ORF">ACFSJD_14530</name>
</gene>
<sequence length="197" mass="21876">MDQRARFLAFVQRNSINAAILDRGPALGVPDWWLTAGAVFQTVWNVLDSRSPVAGIADYDFFYYDASDLSYEAEDVVIRRAAALFADLGVTVEVRNEARVHLWYEARFGVPGVQFTSSTDAIDHFASTTCCFGVSRTPGGALVDYAPHGYADLFAMRVRPNPRLAPRAVYEAKARRWQQEWPSLVVDPWPDSVGVAG</sequence>
<proteinExistence type="predicted"/>
<accession>A0ABW4EU20</accession>
<name>A0ABW4EU20_9PSEU</name>
<dbReference type="EMBL" id="JBHUCO010000014">
    <property type="protein sequence ID" value="MFD1518713.1"/>
    <property type="molecule type" value="Genomic_DNA"/>
</dbReference>
<dbReference type="PANTHER" id="PTHR39166">
    <property type="entry name" value="BLL1166 PROTEIN"/>
    <property type="match status" value="1"/>
</dbReference>
<dbReference type="RefSeq" id="WP_344726317.1">
    <property type="nucleotide sequence ID" value="NZ_BAAAUS010000037.1"/>
</dbReference>
<evidence type="ECO:0000313" key="1">
    <source>
        <dbReference type="EMBL" id="MFD1518713.1"/>
    </source>
</evidence>
<organism evidence="1 2">
    <name type="scientific">Pseudonocardia yunnanensis</name>
    <dbReference type="NCBI Taxonomy" id="58107"/>
    <lineage>
        <taxon>Bacteria</taxon>
        <taxon>Bacillati</taxon>
        <taxon>Actinomycetota</taxon>
        <taxon>Actinomycetes</taxon>
        <taxon>Pseudonocardiales</taxon>
        <taxon>Pseudonocardiaceae</taxon>
        <taxon>Pseudonocardia</taxon>
    </lineage>
</organism>
<dbReference type="InterPro" id="IPR009267">
    <property type="entry name" value="NTP_transf_6"/>
</dbReference>
<dbReference type="Proteomes" id="UP001597114">
    <property type="component" value="Unassembled WGS sequence"/>
</dbReference>
<protein>
    <submittedName>
        <fullName evidence="1">Nucleotidyltransferase family protein</fullName>
    </submittedName>
</protein>
<comment type="caution">
    <text evidence="1">The sequence shown here is derived from an EMBL/GenBank/DDBJ whole genome shotgun (WGS) entry which is preliminary data.</text>
</comment>
<evidence type="ECO:0000313" key="2">
    <source>
        <dbReference type="Proteomes" id="UP001597114"/>
    </source>
</evidence>
<dbReference type="PANTHER" id="PTHR39166:SF1">
    <property type="entry name" value="BLL1166 PROTEIN"/>
    <property type="match status" value="1"/>
</dbReference>
<keyword evidence="2" id="KW-1185">Reference proteome</keyword>
<dbReference type="Pfam" id="PF06042">
    <property type="entry name" value="NTP_transf_6"/>
    <property type="match status" value="1"/>
</dbReference>